<dbReference type="Proteomes" id="UP000295293">
    <property type="component" value="Unassembled WGS sequence"/>
</dbReference>
<dbReference type="OrthoDB" id="9814548at2"/>
<evidence type="ECO:0000256" key="4">
    <source>
        <dbReference type="ARBA" id="ARBA00023110"/>
    </source>
</evidence>
<protein>
    <recommendedName>
        <fullName evidence="7">Peptidyl-prolyl cis-trans isomerase</fullName>
        <ecNumber evidence="7">5.2.1.8</ecNumber>
    </recommendedName>
</protein>
<dbReference type="Pfam" id="PF00254">
    <property type="entry name" value="FKBP_C"/>
    <property type="match status" value="1"/>
</dbReference>
<dbReference type="EMBL" id="SNZH01000007">
    <property type="protein sequence ID" value="TDR43082.1"/>
    <property type="molecule type" value="Genomic_DNA"/>
</dbReference>
<organism evidence="10 11">
    <name type="scientific">Tahibacter aquaticus</name>
    <dbReference type="NCBI Taxonomy" id="520092"/>
    <lineage>
        <taxon>Bacteria</taxon>
        <taxon>Pseudomonadati</taxon>
        <taxon>Pseudomonadota</taxon>
        <taxon>Gammaproteobacteria</taxon>
        <taxon>Lysobacterales</taxon>
        <taxon>Rhodanobacteraceae</taxon>
        <taxon>Tahibacter</taxon>
    </lineage>
</organism>
<dbReference type="PANTHER" id="PTHR43811:SF19">
    <property type="entry name" value="39 KDA FK506-BINDING NUCLEAR PROTEIN"/>
    <property type="match status" value="1"/>
</dbReference>
<dbReference type="InterPro" id="IPR000774">
    <property type="entry name" value="PPIase_FKBP_N"/>
</dbReference>
<sequence>MNLRWSVAAAALLATGVVVAQDTTSEKGKLSYSIGYQIGNDFVERKMDVDINTIIRAMQDGYSKKNPAISEEAMRDVLGKMQQKMMTEAKAEFDKISSENKAKSQRFMAENKSKKNVVSTQSGLQYRVIEEGSGARATVNSDVTVHYRGSLSTGLEFDSSFARGEPVHFKVKDVIKGWQEALPLMRQGDHWQLFVPPELAYGDRGQPPRIGPNEALVFEIKLIEVK</sequence>
<dbReference type="Pfam" id="PF01346">
    <property type="entry name" value="FKBP_N"/>
    <property type="match status" value="1"/>
</dbReference>
<evidence type="ECO:0000259" key="9">
    <source>
        <dbReference type="PROSITE" id="PS50059"/>
    </source>
</evidence>
<dbReference type="GO" id="GO:0016020">
    <property type="term" value="C:membrane"/>
    <property type="evidence" value="ECO:0007669"/>
    <property type="project" value="InterPro"/>
</dbReference>
<dbReference type="Gene3D" id="3.10.50.40">
    <property type="match status" value="1"/>
</dbReference>
<evidence type="ECO:0000313" key="10">
    <source>
        <dbReference type="EMBL" id="TDR43082.1"/>
    </source>
</evidence>
<keyword evidence="11" id="KW-1185">Reference proteome</keyword>
<comment type="catalytic activity">
    <reaction evidence="1 6 7">
        <text>[protein]-peptidylproline (omega=180) = [protein]-peptidylproline (omega=0)</text>
        <dbReference type="Rhea" id="RHEA:16237"/>
        <dbReference type="Rhea" id="RHEA-COMP:10747"/>
        <dbReference type="Rhea" id="RHEA-COMP:10748"/>
        <dbReference type="ChEBI" id="CHEBI:83833"/>
        <dbReference type="ChEBI" id="CHEBI:83834"/>
        <dbReference type="EC" id="5.2.1.8"/>
    </reaction>
</comment>
<dbReference type="InterPro" id="IPR046357">
    <property type="entry name" value="PPIase_dom_sf"/>
</dbReference>
<feature type="domain" description="PPIase FKBP-type" evidence="9">
    <location>
        <begin position="140"/>
        <end position="226"/>
    </location>
</feature>
<evidence type="ECO:0000256" key="6">
    <source>
        <dbReference type="PROSITE-ProRule" id="PRU00277"/>
    </source>
</evidence>
<evidence type="ECO:0000256" key="5">
    <source>
        <dbReference type="ARBA" id="ARBA00023235"/>
    </source>
</evidence>
<proteinExistence type="inferred from homology"/>
<evidence type="ECO:0000256" key="2">
    <source>
        <dbReference type="ARBA" id="ARBA00006577"/>
    </source>
</evidence>
<dbReference type="Gene3D" id="1.10.287.460">
    <property type="entry name" value="Peptidyl-prolyl cis-trans isomerase, FKBP-type, N-terminal domain"/>
    <property type="match status" value="1"/>
</dbReference>
<keyword evidence="5 6" id="KW-0413">Isomerase</keyword>
<dbReference type="GO" id="GO:0003755">
    <property type="term" value="F:peptidyl-prolyl cis-trans isomerase activity"/>
    <property type="evidence" value="ECO:0007669"/>
    <property type="project" value="UniProtKB-UniRule"/>
</dbReference>
<dbReference type="PRINTS" id="PR01730">
    <property type="entry name" value="INFPOTNTIATR"/>
</dbReference>
<dbReference type="PROSITE" id="PS50059">
    <property type="entry name" value="FKBP_PPIASE"/>
    <property type="match status" value="1"/>
</dbReference>
<evidence type="ECO:0000256" key="7">
    <source>
        <dbReference type="RuleBase" id="RU003915"/>
    </source>
</evidence>
<dbReference type="InterPro" id="IPR008104">
    <property type="entry name" value="INFPOTNTIATR"/>
</dbReference>
<keyword evidence="4 6" id="KW-0697">Rotamase</keyword>
<dbReference type="SUPFAM" id="SSF54534">
    <property type="entry name" value="FKBP-like"/>
    <property type="match status" value="1"/>
</dbReference>
<evidence type="ECO:0000256" key="8">
    <source>
        <dbReference type="SAM" id="SignalP"/>
    </source>
</evidence>
<dbReference type="AlphaFoldDB" id="A0A4R6YWR5"/>
<name>A0A4R6YWR5_9GAMM</name>
<dbReference type="InterPro" id="IPR001179">
    <property type="entry name" value="PPIase_FKBP_dom"/>
</dbReference>
<feature type="chain" id="PRO_5020595160" description="Peptidyl-prolyl cis-trans isomerase" evidence="8">
    <location>
        <begin position="21"/>
        <end position="226"/>
    </location>
</feature>
<reference evidence="10 11" key="1">
    <citation type="submission" date="2019-03" db="EMBL/GenBank/DDBJ databases">
        <title>Genomic Encyclopedia of Type Strains, Phase IV (KMG-IV): sequencing the most valuable type-strain genomes for metagenomic binning, comparative biology and taxonomic classification.</title>
        <authorList>
            <person name="Goeker M."/>
        </authorList>
    </citation>
    <scope>NUCLEOTIDE SEQUENCE [LARGE SCALE GENOMIC DNA]</scope>
    <source>
        <strain evidence="10 11">DSM 21667</strain>
    </source>
</reference>
<dbReference type="PANTHER" id="PTHR43811">
    <property type="entry name" value="FKBP-TYPE PEPTIDYL-PROLYL CIS-TRANS ISOMERASE FKPA"/>
    <property type="match status" value="1"/>
</dbReference>
<evidence type="ECO:0000313" key="11">
    <source>
        <dbReference type="Proteomes" id="UP000295293"/>
    </source>
</evidence>
<dbReference type="EC" id="5.2.1.8" evidence="7"/>
<dbReference type="FunFam" id="3.10.50.40:FF:000006">
    <property type="entry name" value="Peptidyl-prolyl cis-trans isomerase"/>
    <property type="match status" value="1"/>
</dbReference>
<gene>
    <name evidence="10" type="ORF">DFR29_10788</name>
</gene>
<dbReference type="GO" id="GO:0006457">
    <property type="term" value="P:protein folding"/>
    <property type="evidence" value="ECO:0007669"/>
    <property type="project" value="InterPro"/>
</dbReference>
<dbReference type="InterPro" id="IPR036944">
    <property type="entry name" value="PPIase_FKBP_N_sf"/>
</dbReference>
<evidence type="ECO:0000256" key="3">
    <source>
        <dbReference type="ARBA" id="ARBA00022729"/>
    </source>
</evidence>
<keyword evidence="3 8" id="KW-0732">Signal</keyword>
<accession>A0A4R6YWR5</accession>
<evidence type="ECO:0000256" key="1">
    <source>
        <dbReference type="ARBA" id="ARBA00000971"/>
    </source>
</evidence>
<comment type="similarity">
    <text evidence="2 7">Belongs to the FKBP-type PPIase family.</text>
</comment>
<feature type="signal peptide" evidence="8">
    <location>
        <begin position="1"/>
        <end position="20"/>
    </location>
</feature>
<comment type="caution">
    <text evidence="10">The sequence shown here is derived from an EMBL/GenBank/DDBJ whole genome shotgun (WGS) entry which is preliminary data.</text>
</comment>
<dbReference type="RefSeq" id="WP_133819000.1">
    <property type="nucleotide sequence ID" value="NZ_SNZH01000007.1"/>
</dbReference>